<comment type="caution">
    <text evidence="1">The sequence shown here is derived from an EMBL/GenBank/DDBJ whole genome shotgun (WGS) entry which is preliminary data.</text>
</comment>
<proteinExistence type="predicted"/>
<evidence type="ECO:0000313" key="2">
    <source>
        <dbReference type="Proteomes" id="UP000245412"/>
    </source>
</evidence>
<evidence type="ECO:0000313" key="1">
    <source>
        <dbReference type="EMBL" id="PWJ70033.1"/>
    </source>
</evidence>
<dbReference type="AlphaFoldDB" id="A0AB73SX69"/>
<reference evidence="1 2" key="1">
    <citation type="submission" date="2018-05" db="EMBL/GenBank/DDBJ databases">
        <authorList>
            <person name="Goeker M."/>
            <person name="Huntemann M."/>
            <person name="Clum A."/>
            <person name="Pillay M."/>
            <person name="Palaniappan K."/>
            <person name="Varghese N."/>
            <person name="Mikhailova N."/>
            <person name="Stamatis D."/>
            <person name="Reddy T."/>
            <person name="Daum C."/>
            <person name="Shapiro N."/>
            <person name="Ivanova N."/>
            <person name="Kyrpides N."/>
            <person name="Woyke T."/>
        </authorList>
    </citation>
    <scope>NUCLEOTIDE SEQUENCE [LARGE SCALE GENOMIC DNA]</scope>
    <source>
        <strain evidence="1 2">DSM 26524</strain>
    </source>
</reference>
<organism evidence="1 2">
    <name type="scientific">Murimonas intestini</name>
    <dbReference type="NCBI Taxonomy" id="1337051"/>
    <lineage>
        <taxon>Bacteria</taxon>
        <taxon>Bacillati</taxon>
        <taxon>Bacillota</taxon>
        <taxon>Clostridia</taxon>
        <taxon>Lachnospirales</taxon>
        <taxon>Lachnospiraceae</taxon>
        <taxon>Murimonas</taxon>
    </lineage>
</organism>
<name>A0AB73SX69_9FIRM</name>
<gene>
    <name evidence="1" type="ORF">C7383_1341</name>
</gene>
<dbReference type="EMBL" id="QGGY01000034">
    <property type="protein sequence ID" value="PWJ70033.1"/>
    <property type="molecule type" value="Genomic_DNA"/>
</dbReference>
<feature type="non-terminal residue" evidence="1">
    <location>
        <position position="1"/>
    </location>
</feature>
<keyword evidence="2" id="KW-1185">Reference proteome</keyword>
<sequence length="32" mass="3612">GRNYTAQLAIVKQMTGRNRAAQLAIVKQMSRH</sequence>
<accession>A0AB73SX69</accession>
<dbReference type="Proteomes" id="UP000245412">
    <property type="component" value="Unassembled WGS sequence"/>
</dbReference>
<protein>
    <submittedName>
        <fullName evidence="1">Uncharacterized protein</fullName>
    </submittedName>
</protein>